<dbReference type="InterPro" id="IPR050523">
    <property type="entry name" value="AKR_Detox_Biosynth"/>
</dbReference>
<dbReference type="Pfam" id="PF00248">
    <property type="entry name" value="Aldo_ket_red"/>
    <property type="match status" value="1"/>
</dbReference>
<dbReference type="SUPFAM" id="SSF51430">
    <property type="entry name" value="NAD(P)-linked oxidoreductase"/>
    <property type="match status" value="1"/>
</dbReference>
<comment type="caution">
    <text evidence="3">The sequence shown here is derived from an EMBL/GenBank/DDBJ whole genome shotgun (WGS) entry which is preliminary data.</text>
</comment>
<evidence type="ECO:0000256" key="1">
    <source>
        <dbReference type="ARBA" id="ARBA00023002"/>
    </source>
</evidence>
<dbReference type="InterPro" id="IPR023210">
    <property type="entry name" value="NADP_OxRdtase_dom"/>
</dbReference>
<evidence type="ECO:0000259" key="2">
    <source>
        <dbReference type="Pfam" id="PF00248"/>
    </source>
</evidence>
<dbReference type="PANTHER" id="PTHR43364">
    <property type="entry name" value="NADH-SPECIFIC METHYLGLYOXAL REDUCTASE-RELATED"/>
    <property type="match status" value="1"/>
</dbReference>
<keyword evidence="4" id="KW-1185">Reference proteome</keyword>
<keyword evidence="1" id="KW-0560">Oxidoreductase</keyword>
<dbReference type="RefSeq" id="WP_273942157.1">
    <property type="nucleotide sequence ID" value="NZ_CP097263.1"/>
</dbReference>
<dbReference type="PANTHER" id="PTHR43364:SF4">
    <property type="entry name" value="NAD(P)-LINKED OXIDOREDUCTASE SUPERFAMILY PROTEIN"/>
    <property type="match status" value="1"/>
</dbReference>
<gene>
    <name evidence="3" type="ORF">ACFFH7_09965</name>
</gene>
<organism evidence="3 4">
    <name type="scientific">Kutzneria chonburiensis</name>
    <dbReference type="NCBI Taxonomy" id="1483604"/>
    <lineage>
        <taxon>Bacteria</taxon>
        <taxon>Bacillati</taxon>
        <taxon>Actinomycetota</taxon>
        <taxon>Actinomycetes</taxon>
        <taxon>Pseudonocardiales</taxon>
        <taxon>Pseudonocardiaceae</taxon>
        <taxon>Kutzneria</taxon>
    </lineage>
</organism>
<evidence type="ECO:0000313" key="4">
    <source>
        <dbReference type="Proteomes" id="UP001589810"/>
    </source>
</evidence>
<sequence>MDYRNLGRSGCAVSALALGTMTFGNTTNQDDAFAQLDAFVEAGGTLIDTADVYVGGVAETIIGRWLAARPTDITDRVVLATKGRFPTSEEPNGAGASRRHLDRALTASLRRLGVDTIDLYQIHAWDPLTPAEETLSFLDGAVRSGRIRYSGLSNHLGWQIQKTMDTAAAIGADAPVTLQSGYSLLSREIEWEITPACRSTGLGLLTYSPLAAGILTGKYHRATAPVANTRMADPRMGAYLRGRMSEPRTVAVMDAVRTIAENHGVTTPHVALAWLLGRPTVSSVILGARTLDQLTANLDVDLRLTAEETLLLDTVSAPDVDFPYGGAAVAQFTRSIAGGWASPAAS</sequence>
<dbReference type="Gene3D" id="3.20.20.100">
    <property type="entry name" value="NADP-dependent oxidoreductase domain"/>
    <property type="match status" value="1"/>
</dbReference>
<evidence type="ECO:0000313" key="3">
    <source>
        <dbReference type="EMBL" id="MFC0541808.1"/>
    </source>
</evidence>
<dbReference type="EMBL" id="JBHLUD010000002">
    <property type="protein sequence ID" value="MFC0541808.1"/>
    <property type="molecule type" value="Genomic_DNA"/>
</dbReference>
<dbReference type="InterPro" id="IPR036812">
    <property type="entry name" value="NAD(P)_OxRdtase_dom_sf"/>
</dbReference>
<feature type="domain" description="NADP-dependent oxidoreductase" evidence="2">
    <location>
        <begin position="16"/>
        <end position="313"/>
    </location>
</feature>
<reference evidence="3 4" key="1">
    <citation type="submission" date="2024-09" db="EMBL/GenBank/DDBJ databases">
        <authorList>
            <person name="Sun Q."/>
            <person name="Mori K."/>
        </authorList>
    </citation>
    <scope>NUCLEOTIDE SEQUENCE [LARGE SCALE GENOMIC DNA]</scope>
    <source>
        <strain evidence="3 4">TBRC 1432</strain>
    </source>
</reference>
<name>A0ABV6MNC5_9PSEU</name>
<dbReference type="Proteomes" id="UP001589810">
    <property type="component" value="Unassembled WGS sequence"/>
</dbReference>
<accession>A0ABV6MNC5</accession>
<proteinExistence type="predicted"/>
<protein>
    <submittedName>
        <fullName evidence="3">Aldo/keto reductase</fullName>
    </submittedName>
</protein>